<dbReference type="InParanoid" id="A0A067RK15"/>
<proteinExistence type="predicted"/>
<dbReference type="PANTHER" id="PTHR46754">
    <property type="entry name" value="MKI67 FHA DOMAIN-INTERACTING NUCLEOLAR PHOSPHOPROTEIN"/>
    <property type="match status" value="1"/>
</dbReference>
<evidence type="ECO:0000256" key="5">
    <source>
        <dbReference type="SAM" id="MobiDB-lite"/>
    </source>
</evidence>
<evidence type="ECO:0000313" key="8">
    <source>
        <dbReference type="Proteomes" id="UP000027135"/>
    </source>
</evidence>
<dbReference type="EMBL" id="KK852634">
    <property type="protein sequence ID" value="KDR19780.1"/>
    <property type="molecule type" value="Genomic_DNA"/>
</dbReference>
<dbReference type="SMART" id="SM00360">
    <property type="entry name" value="RRM"/>
    <property type="match status" value="1"/>
</dbReference>
<dbReference type="OrthoDB" id="21467at2759"/>
<feature type="compositionally biased region" description="Polar residues" evidence="5">
    <location>
        <begin position="323"/>
        <end position="335"/>
    </location>
</feature>
<keyword evidence="2 4" id="KW-0694">RNA-binding</keyword>
<reference evidence="7 8" key="1">
    <citation type="journal article" date="2014" name="Nat. Commun.">
        <title>Molecular traces of alternative social organization in a termite genome.</title>
        <authorList>
            <person name="Terrapon N."/>
            <person name="Li C."/>
            <person name="Robertson H.M."/>
            <person name="Ji L."/>
            <person name="Meng X."/>
            <person name="Booth W."/>
            <person name="Chen Z."/>
            <person name="Childers C.P."/>
            <person name="Glastad K.M."/>
            <person name="Gokhale K."/>
            <person name="Gowin J."/>
            <person name="Gronenberg W."/>
            <person name="Hermansen R.A."/>
            <person name="Hu H."/>
            <person name="Hunt B.G."/>
            <person name="Huylmans A.K."/>
            <person name="Khalil S.M."/>
            <person name="Mitchell R.D."/>
            <person name="Munoz-Torres M.C."/>
            <person name="Mustard J.A."/>
            <person name="Pan H."/>
            <person name="Reese J.T."/>
            <person name="Scharf M.E."/>
            <person name="Sun F."/>
            <person name="Vogel H."/>
            <person name="Xiao J."/>
            <person name="Yang W."/>
            <person name="Yang Z."/>
            <person name="Yang Z."/>
            <person name="Zhou J."/>
            <person name="Zhu J."/>
            <person name="Brent C.S."/>
            <person name="Elsik C.G."/>
            <person name="Goodisman M.A."/>
            <person name="Liberles D.A."/>
            <person name="Roe R.M."/>
            <person name="Vargo E.L."/>
            <person name="Vilcinskas A."/>
            <person name="Wang J."/>
            <person name="Bornberg-Bauer E."/>
            <person name="Korb J."/>
            <person name="Zhang G."/>
            <person name="Liebig J."/>
        </authorList>
    </citation>
    <scope>NUCLEOTIDE SEQUENCE [LARGE SCALE GENOMIC DNA]</scope>
    <source>
        <tissue evidence="7">Whole organism</tissue>
    </source>
</reference>
<dbReference type="GO" id="GO:0003723">
    <property type="term" value="F:RNA binding"/>
    <property type="evidence" value="ECO:0007669"/>
    <property type="project" value="UniProtKB-UniRule"/>
</dbReference>
<organism evidence="7 8">
    <name type="scientific">Zootermopsis nevadensis</name>
    <name type="common">Dampwood termite</name>
    <dbReference type="NCBI Taxonomy" id="136037"/>
    <lineage>
        <taxon>Eukaryota</taxon>
        <taxon>Metazoa</taxon>
        <taxon>Ecdysozoa</taxon>
        <taxon>Arthropoda</taxon>
        <taxon>Hexapoda</taxon>
        <taxon>Insecta</taxon>
        <taxon>Pterygota</taxon>
        <taxon>Neoptera</taxon>
        <taxon>Polyneoptera</taxon>
        <taxon>Dictyoptera</taxon>
        <taxon>Blattodea</taxon>
        <taxon>Blattoidea</taxon>
        <taxon>Termitoidae</taxon>
        <taxon>Termopsidae</taxon>
        <taxon>Zootermopsis</taxon>
    </lineage>
</organism>
<dbReference type="AlphaFoldDB" id="A0A067RK15"/>
<dbReference type="InterPro" id="IPR012677">
    <property type="entry name" value="Nucleotide-bd_a/b_plait_sf"/>
</dbReference>
<gene>
    <name evidence="7" type="ORF">L798_05993</name>
</gene>
<dbReference type="Gene3D" id="3.30.70.330">
    <property type="match status" value="1"/>
</dbReference>
<keyword evidence="3" id="KW-0539">Nucleus</keyword>
<comment type="subcellular location">
    <subcellularLocation>
        <location evidence="1">Nucleus</location>
        <location evidence="1">Nucleolus</location>
    </subcellularLocation>
</comment>
<evidence type="ECO:0000256" key="4">
    <source>
        <dbReference type="PROSITE-ProRule" id="PRU00176"/>
    </source>
</evidence>
<dbReference type="Pfam" id="PF00076">
    <property type="entry name" value="RRM_1"/>
    <property type="match status" value="1"/>
</dbReference>
<evidence type="ECO:0000256" key="1">
    <source>
        <dbReference type="ARBA" id="ARBA00004604"/>
    </source>
</evidence>
<evidence type="ECO:0000256" key="2">
    <source>
        <dbReference type="ARBA" id="ARBA00022884"/>
    </source>
</evidence>
<dbReference type="STRING" id="136037.A0A067RK15"/>
<dbReference type="Proteomes" id="UP000027135">
    <property type="component" value="Unassembled WGS sequence"/>
</dbReference>
<dbReference type="PROSITE" id="PS50102">
    <property type="entry name" value="RRM"/>
    <property type="match status" value="1"/>
</dbReference>
<feature type="compositionally biased region" description="Low complexity" evidence="5">
    <location>
        <begin position="376"/>
        <end position="387"/>
    </location>
</feature>
<evidence type="ECO:0000313" key="7">
    <source>
        <dbReference type="EMBL" id="KDR19780.1"/>
    </source>
</evidence>
<dbReference type="InterPro" id="IPR000504">
    <property type="entry name" value="RRM_dom"/>
</dbReference>
<feature type="compositionally biased region" description="Basic and acidic residues" evidence="5">
    <location>
        <begin position="275"/>
        <end position="289"/>
    </location>
</feature>
<protein>
    <submittedName>
        <fullName evidence="7">MKI67 FHA domain-interacting nucleolar phosphoprotein-like</fullName>
    </submittedName>
</protein>
<dbReference type="eggNOG" id="KOG4208">
    <property type="taxonomic scope" value="Eukaryota"/>
</dbReference>
<dbReference type="CDD" id="cd12307">
    <property type="entry name" value="RRM_NIFK_like"/>
    <property type="match status" value="1"/>
</dbReference>
<dbReference type="InterPro" id="IPR035979">
    <property type="entry name" value="RBD_domain_sf"/>
</dbReference>
<accession>A0A067RK15</accession>
<feature type="region of interest" description="Disordered" evidence="5">
    <location>
        <begin position="265"/>
        <end position="437"/>
    </location>
</feature>
<feature type="compositionally biased region" description="Low complexity" evidence="5">
    <location>
        <begin position="301"/>
        <end position="311"/>
    </location>
</feature>
<evidence type="ECO:0000256" key="3">
    <source>
        <dbReference type="ARBA" id="ARBA00023242"/>
    </source>
</evidence>
<keyword evidence="8" id="KW-1185">Reference proteome</keyword>
<dbReference type="SUPFAM" id="SSF54928">
    <property type="entry name" value="RNA-binding domain, RBD"/>
    <property type="match status" value="1"/>
</dbReference>
<evidence type="ECO:0000259" key="6">
    <source>
        <dbReference type="PROSITE" id="PS50102"/>
    </source>
</evidence>
<sequence>MADSISLDRSSQSTFTKAVKNIKTLIKKNELKIRDQCDSDATTAAGKKAVLGKKKSADQKDSKSTWQNNGKGVVYLGHIPKGFYEEEMHSYFSQFGRVTRLNLVRSKKNGKPKGYAFIEFLYSEVAQVVAETMNNYLMCGRLLKAEYVSGERTYRGMFRCSKIRPENCPGRNTQKRWIQKTNKKLTPEEEAASVVHEIKRFTKLKKKLEKSGIQLDCQIESSSLTPLNNKISKTGRHPILLIDESDAEIDFKPQPNVIRVLKRESAASVPSPGAEKVKVESEKGVSEAKPRRKRGGTSAMKSRSSLKSLLSPNGKVKAETEKNVSNNNLQPNVTSVKKEKSFTSSLSPDVKKEKAGRRADVSDTKSQFAGSEGVESRSFSTSTPSSSGKKVKAEKDAFKTHLQPNFTSLKKRRSFSMSPLSRNMKKAKVEKERGVSSTEFTVTEIAEHRPLSTSALCPGVEKVKAEADSKSGPGVTGVVKRKVLPAFTVSCSAKKVKAKGGRLRRTRP</sequence>
<feature type="domain" description="RRM" evidence="6">
    <location>
        <begin position="72"/>
        <end position="150"/>
    </location>
</feature>
<name>A0A067RK15_ZOONE</name>
<feature type="compositionally biased region" description="Basic and acidic residues" evidence="5">
    <location>
        <begin position="349"/>
        <end position="363"/>
    </location>
</feature>
<dbReference type="GO" id="GO:0005730">
    <property type="term" value="C:nucleolus"/>
    <property type="evidence" value="ECO:0007669"/>
    <property type="project" value="UniProtKB-SubCell"/>
</dbReference>